<gene>
    <name evidence="5" type="ORF">AUC70_02245</name>
</gene>
<dbReference type="CDD" id="cd06268">
    <property type="entry name" value="PBP1_ABC_transporter_LIVBP-like"/>
    <property type="match status" value="1"/>
</dbReference>
<dbReference type="Pfam" id="PF13458">
    <property type="entry name" value="Peripla_BP_6"/>
    <property type="match status" value="1"/>
</dbReference>
<dbReference type="Proteomes" id="UP000094172">
    <property type="component" value="Unassembled WGS sequence"/>
</dbReference>
<evidence type="ECO:0000259" key="4">
    <source>
        <dbReference type="Pfam" id="PF13458"/>
    </source>
</evidence>
<keyword evidence="6" id="KW-1185">Reference proteome</keyword>
<dbReference type="InterPro" id="IPR028081">
    <property type="entry name" value="Leu-bd"/>
</dbReference>
<dbReference type="InterPro" id="IPR028082">
    <property type="entry name" value="Peripla_BP_I"/>
</dbReference>
<evidence type="ECO:0000313" key="5">
    <source>
        <dbReference type="EMBL" id="ODR95958.1"/>
    </source>
</evidence>
<dbReference type="InterPro" id="IPR051010">
    <property type="entry name" value="BCAA_transport"/>
</dbReference>
<evidence type="ECO:0000313" key="6">
    <source>
        <dbReference type="Proteomes" id="UP000094172"/>
    </source>
</evidence>
<accession>A0A1E3VR03</accession>
<evidence type="ECO:0000256" key="2">
    <source>
        <dbReference type="ARBA" id="ARBA00022729"/>
    </source>
</evidence>
<dbReference type="InterPro" id="IPR022478">
    <property type="entry name" value="ABC_transptr_sub-bd_PQQ"/>
</dbReference>
<keyword evidence="3" id="KW-0813">Transport</keyword>
<dbReference type="STRING" id="1774970.AUC70_02245"/>
<keyword evidence="2" id="KW-0732">Signal</keyword>
<evidence type="ECO:0000256" key="1">
    <source>
        <dbReference type="ARBA" id="ARBA00010062"/>
    </source>
</evidence>
<name>A0A1E3VR03_9HYPH</name>
<protein>
    <recommendedName>
        <fullName evidence="4">Leucine-binding protein domain-containing protein</fullName>
    </recommendedName>
</protein>
<evidence type="ECO:0000256" key="3">
    <source>
        <dbReference type="ARBA" id="ARBA00022970"/>
    </source>
</evidence>
<sequence>MDIVYLGKRYAEPIPLSLMEPVLTDKGLQGARLGILDNNATARFLGVETVLTERIVPEDGDVAAKAKKLLAEGPRLIVADLEPADLLAVADLPEAQDSLILNMRSADDRLRQENCRANVVHIVPNWAMRADALAQYLVWKKWPRWMIVKGTSSQDDAYAEAVKRAAQRFGGKVVDERTYEFEAGSRRVESGHQQIQSQIPMVTQNAPNHDVVFVIDTGEAFGLYFMYRTAEPDPVVGTHGLTASIWHRAFEQWGGMSLQSAFRELTGRNMTERDYAGWLAVRTLGEAAARSKKRDVGSLRNYVYSDKFRVAGFKGQKLTVRPWDHQLRQPILIMGPQALVSLSPQEGFLHQHFPTDTLGFDEPETACRFPENTAPETTVQR</sequence>
<comment type="caution">
    <text evidence="5">The sequence shown here is derived from an EMBL/GenBank/DDBJ whole genome shotgun (WGS) entry which is preliminary data.</text>
</comment>
<feature type="domain" description="Leucine-binding protein" evidence="4">
    <location>
        <begin position="61"/>
        <end position="334"/>
    </location>
</feature>
<dbReference type="PANTHER" id="PTHR30483">
    <property type="entry name" value="LEUCINE-SPECIFIC-BINDING PROTEIN"/>
    <property type="match status" value="1"/>
</dbReference>
<dbReference type="GO" id="GO:0006865">
    <property type="term" value="P:amino acid transport"/>
    <property type="evidence" value="ECO:0007669"/>
    <property type="project" value="UniProtKB-KW"/>
</dbReference>
<dbReference type="AlphaFoldDB" id="A0A1E3VR03"/>
<dbReference type="PANTHER" id="PTHR30483:SF6">
    <property type="entry name" value="PERIPLASMIC BINDING PROTEIN OF ABC TRANSPORTER FOR NATURAL AMINO ACIDS"/>
    <property type="match status" value="1"/>
</dbReference>
<dbReference type="SUPFAM" id="SSF53822">
    <property type="entry name" value="Periplasmic binding protein-like I"/>
    <property type="match status" value="1"/>
</dbReference>
<organism evidence="5 6">
    <name type="scientific">Methyloceanibacter stevinii</name>
    <dbReference type="NCBI Taxonomy" id="1774970"/>
    <lineage>
        <taxon>Bacteria</taxon>
        <taxon>Pseudomonadati</taxon>
        <taxon>Pseudomonadota</taxon>
        <taxon>Alphaproteobacteria</taxon>
        <taxon>Hyphomicrobiales</taxon>
        <taxon>Hyphomicrobiaceae</taxon>
        <taxon>Methyloceanibacter</taxon>
    </lineage>
</organism>
<dbReference type="EMBL" id="LPWE01000010">
    <property type="protein sequence ID" value="ODR95958.1"/>
    <property type="molecule type" value="Genomic_DNA"/>
</dbReference>
<dbReference type="Gene3D" id="3.40.50.2300">
    <property type="match status" value="2"/>
</dbReference>
<comment type="similarity">
    <text evidence="1">Belongs to the leucine-binding protein family.</text>
</comment>
<reference evidence="5 6" key="1">
    <citation type="journal article" date="2016" name="Environ. Microbiol.">
        <title>New Methyloceanibacter diversity from North Sea sediments includes methanotroph containing solely the soluble methane monooxygenase.</title>
        <authorList>
            <person name="Vekeman B."/>
            <person name="Kerckhof F.M."/>
            <person name="Cremers G."/>
            <person name="de Vos P."/>
            <person name="Vandamme P."/>
            <person name="Boon N."/>
            <person name="Op den Camp H.J."/>
            <person name="Heylen K."/>
        </authorList>
    </citation>
    <scope>NUCLEOTIDE SEQUENCE [LARGE SCALE GENOMIC DNA]</scope>
    <source>
        <strain evidence="5 6">R-67176</strain>
    </source>
</reference>
<dbReference type="NCBIfam" id="TIGR03863">
    <property type="entry name" value="PQQ_ABC_bind"/>
    <property type="match status" value="1"/>
</dbReference>
<proteinExistence type="inferred from homology"/>
<keyword evidence="3" id="KW-0029">Amino-acid transport</keyword>